<proteinExistence type="predicted"/>
<evidence type="ECO:0000313" key="1">
    <source>
        <dbReference type="EMBL" id="SET23852.1"/>
    </source>
</evidence>
<reference evidence="2" key="1">
    <citation type="submission" date="2016-10" db="EMBL/GenBank/DDBJ databases">
        <authorList>
            <person name="Varghese N."/>
            <person name="Submissions S."/>
        </authorList>
    </citation>
    <scope>NUCLEOTIDE SEQUENCE [LARGE SCALE GENOMIC DNA]</scope>
    <source>
        <strain evidence="2">Nm71</strain>
    </source>
</reference>
<dbReference type="AlphaFoldDB" id="A0A1I0CVS8"/>
<evidence type="ECO:0000313" key="2">
    <source>
        <dbReference type="Proteomes" id="UP000199345"/>
    </source>
</evidence>
<organism evidence="1 2">
    <name type="scientific">Nitrosomonas marina</name>
    <dbReference type="NCBI Taxonomy" id="917"/>
    <lineage>
        <taxon>Bacteria</taxon>
        <taxon>Pseudomonadati</taxon>
        <taxon>Pseudomonadota</taxon>
        <taxon>Betaproteobacteria</taxon>
        <taxon>Nitrosomonadales</taxon>
        <taxon>Nitrosomonadaceae</taxon>
        <taxon>Nitrosomonas</taxon>
    </lineage>
</organism>
<gene>
    <name evidence="1" type="ORF">SAMN05216326_11666</name>
</gene>
<keyword evidence="2" id="KW-1185">Reference proteome</keyword>
<dbReference type="Proteomes" id="UP000199345">
    <property type="component" value="Unassembled WGS sequence"/>
</dbReference>
<sequence length="97" mass="10918">MYSKKKVRLLICRTLSKHWSGSYSFLGLAADTTVRRTLRCGVGALTFFWLQQKQSDLPGLLVLIEIHNVINRDGGLSLLSRDYLFLCAANVRDDQGS</sequence>
<accession>A0A1I0CVS8</accession>
<dbReference type="EMBL" id="FOIA01000016">
    <property type="protein sequence ID" value="SET23852.1"/>
    <property type="molecule type" value="Genomic_DNA"/>
</dbReference>
<name>A0A1I0CVS8_9PROT</name>
<protein>
    <submittedName>
        <fullName evidence="1">Uncharacterized protein</fullName>
    </submittedName>
</protein>
<dbReference type="RefSeq" id="WP_177170339.1">
    <property type="nucleotide sequence ID" value="NZ_FOIA01000016.1"/>
</dbReference>